<dbReference type="SUPFAM" id="SSF103088">
    <property type="entry name" value="OmpA-like"/>
    <property type="match status" value="1"/>
</dbReference>
<evidence type="ECO:0000259" key="12">
    <source>
        <dbReference type="PROSITE" id="PS51123"/>
    </source>
</evidence>
<dbReference type="InterPro" id="IPR006664">
    <property type="entry name" value="OMP_bac"/>
</dbReference>
<keyword evidence="4" id="KW-0812">Transmembrane</keyword>
<dbReference type="InterPro" id="IPR050330">
    <property type="entry name" value="Bact_OuterMem_StrucFunc"/>
</dbReference>
<evidence type="ECO:0000256" key="2">
    <source>
        <dbReference type="ARBA" id="ARBA00022448"/>
    </source>
</evidence>
<evidence type="ECO:0000256" key="8">
    <source>
        <dbReference type="ARBA" id="ARBA00023136"/>
    </source>
</evidence>
<evidence type="ECO:0000256" key="5">
    <source>
        <dbReference type="ARBA" id="ARBA00022729"/>
    </source>
</evidence>
<dbReference type="GO" id="GO:0015288">
    <property type="term" value="F:porin activity"/>
    <property type="evidence" value="ECO:0007669"/>
    <property type="project" value="UniProtKB-KW"/>
</dbReference>
<dbReference type="PROSITE" id="PS51123">
    <property type="entry name" value="OMPA_2"/>
    <property type="match status" value="1"/>
</dbReference>
<evidence type="ECO:0000313" key="13">
    <source>
        <dbReference type="EMBL" id="MBR0655005.1"/>
    </source>
</evidence>
<dbReference type="GO" id="GO:0006811">
    <property type="term" value="P:monoatomic ion transport"/>
    <property type="evidence" value="ECO:0007669"/>
    <property type="project" value="UniProtKB-KW"/>
</dbReference>
<dbReference type="Gene3D" id="3.30.1330.60">
    <property type="entry name" value="OmpA-like domain"/>
    <property type="match status" value="1"/>
</dbReference>
<sequence>MSLKKALLAATMLALPLAAQAQPVTGIYIGAGAGLNYLQTTKDNGARVSSDIGFAGVFSVGYGFGNGLRLEVEGNFRINDADRISSRTGGRFSSGGTIRSYGAMANILYEFPLGPVQPYIGGGVGYVIHDYDVRGRTATRTTTINDDEGNFAFQGIVGLAFPIAAVPGLAITAEYRFLGTLGHELERTERVGNVTTRSTFDADNYNHSILAGLRYNFGQVARVLPPAIVTPQGPARTYIVFFDWNRSDLTERARQIIGEAASASTSVASTRIEVAGHADRSGTPAYNQGLSQRRANTVAAELVRRGVNRSNIAISAFGETRPLVPTADGVREPQNRRVEIVLR</sequence>
<evidence type="ECO:0000313" key="14">
    <source>
        <dbReference type="Proteomes" id="UP001196068"/>
    </source>
</evidence>
<accession>A0AAF1KJF1</accession>
<evidence type="ECO:0000256" key="9">
    <source>
        <dbReference type="ARBA" id="ARBA00023237"/>
    </source>
</evidence>
<dbReference type="InterPro" id="IPR006665">
    <property type="entry name" value="OmpA-like"/>
</dbReference>
<proteinExistence type="predicted"/>
<dbReference type="GO" id="GO:0046930">
    <property type="term" value="C:pore complex"/>
    <property type="evidence" value="ECO:0007669"/>
    <property type="project" value="UniProtKB-KW"/>
</dbReference>
<keyword evidence="6" id="KW-0406">Ion transport</keyword>
<dbReference type="PRINTS" id="PR01021">
    <property type="entry name" value="OMPADOMAIN"/>
</dbReference>
<feature type="signal peptide" evidence="11">
    <location>
        <begin position="1"/>
        <end position="21"/>
    </location>
</feature>
<evidence type="ECO:0000256" key="11">
    <source>
        <dbReference type="SAM" id="SignalP"/>
    </source>
</evidence>
<reference evidence="13" key="1">
    <citation type="submission" date="2020-01" db="EMBL/GenBank/DDBJ databases">
        <authorList>
            <person name="Rat A."/>
        </authorList>
    </citation>
    <scope>NUCLEOTIDE SEQUENCE</scope>
    <source>
        <strain evidence="13">LMG 28251</strain>
    </source>
</reference>
<dbReference type="AlphaFoldDB" id="A0AAF1KJF1"/>
<evidence type="ECO:0000256" key="3">
    <source>
        <dbReference type="ARBA" id="ARBA00022452"/>
    </source>
</evidence>
<evidence type="ECO:0000256" key="4">
    <source>
        <dbReference type="ARBA" id="ARBA00022692"/>
    </source>
</evidence>
<evidence type="ECO:0000256" key="10">
    <source>
        <dbReference type="PROSITE-ProRule" id="PRU00473"/>
    </source>
</evidence>
<dbReference type="PANTHER" id="PTHR30329:SF21">
    <property type="entry name" value="LIPOPROTEIN YIAD-RELATED"/>
    <property type="match status" value="1"/>
</dbReference>
<dbReference type="Pfam" id="PF00691">
    <property type="entry name" value="OmpA"/>
    <property type="match status" value="1"/>
</dbReference>
<dbReference type="Gene3D" id="2.40.160.20">
    <property type="match status" value="1"/>
</dbReference>
<evidence type="ECO:0000256" key="6">
    <source>
        <dbReference type="ARBA" id="ARBA00023065"/>
    </source>
</evidence>
<keyword evidence="9" id="KW-0998">Cell outer membrane</keyword>
<evidence type="ECO:0000256" key="1">
    <source>
        <dbReference type="ARBA" id="ARBA00004571"/>
    </source>
</evidence>
<dbReference type="Pfam" id="PF13505">
    <property type="entry name" value="OMP_b-brl"/>
    <property type="match status" value="1"/>
</dbReference>
<organism evidence="13 14">
    <name type="scientific">Plastoroseomonas arctica</name>
    <dbReference type="NCBI Taxonomy" id="1509237"/>
    <lineage>
        <taxon>Bacteria</taxon>
        <taxon>Pseudomonadati</taxon>
        <taxon>Pseudomonadota</taxon>
        <taxon>Alphaproteobacteria</taxon>
        <taxon>Acetobacterales</taxon>
        <taxon>Acetobacteraceae</taxon>
        <taxon>Plastoroseomonas</taxon>
    </lineage>
</organism>
<comment type="caution">
    <text evidence="13">The sequence shown here is derived from an EMBL/GenBank/DDBJ whole genome shotgun (WGS) entry which is preliminary data.</text>
</comment>
<dbReference type="GO" id="GO:0009279">
    <property type="term" value="C:cell outer membrane"/>
    <property type="evidence" value="ECO:0007669"/>
    <property type="project" value="UniProtKB-SubCell"/>
</dbReference>
<dbReference type="InterPro" id="IPR011250">
    <property type="entry name" value="OMP/PagP_B-barrel"/>
</dbReference>
<dbReference type="PANTHER" id="PTHR30329">
    <property type="entry name" value="STATOR ELEMENT OF FLAGELLAR MOTOR COMPLEX"/>
    <property type="match status" value="1"/>
</dbReference>
<reference evidence="13" key="2">
    <citation type="journal article" date="2021" name="Syst. Appl. Microbiol.">
        <title>Roseomonas hellenica sp. nov., isolated from roots of wild-growing Alkanna tinctoria.</title>
        <authorList>
            <person name="Rat A."/>
            <person name="Naranjo H.D."/>
            <person name="Lebbe L."/>
            <person name="Cnockaert M."/>
            <person name="Krigas N."/>
            <person name="Grigoriadou K."/>
            <person name="Maloupa E."/>
            <person name="Willems A."/>
        </authorList>
    </citation>
    <scope>NUCLEOTIDE SEQUENCE</scope>
    <source>
        <strain evidence="13">LMG 28251</strain>
    </source>
</reference>
<keyword evidence="8 10" id="KW-0472">Membrane</keyword>
<dbReference type="CDD" id="cd07185">
    <property type="entry name" value="OmpA_C-like"/>
    <property type="match status" value="1"/>
</dbReference>
<gene>
    <name evidence="13" type="ORF">GXW79_07930</name>
</gene>
<feature type="domain" description="OmpA-like" evidence="12">
    <location>
        <begin position="229"/>
        <end position="343"/>
    </location>
</feature>
<dbReference type="InterPro" id="IPR027385">
    <property type="entry name" value="Beta-barrel_OMP"/>
</dbReference>
<protein>
    <submittedName>
        <fullName evidence="13">OmpA family protein</fullName>
    </submittedName>
</protein>
<keyword evidence="7" id="KW-0626">Porin</keyword>
<keyword evidence="5 11" id="KW-0732">Signal</keyword>
<feature type="chain" id="PRO_5042237931" evidence="11">
    <location>
        <begin position="22"/>
        <end position="343"/>
    </location>
</feature>
<keyword evidence="14" id="KW-1185">Reference proteome</keyword>
<comment type="subcellular location">
    <subcellularLocation>
        <location evidence="1">Cell outer membrane</location>
        <topology evidence="1">Multi-pass membrane protein</topology>
    </subcellularLocation>
</comment>
<name>A0AAF1KJF1_9PROT</name>
<evidence type="ECO:0000256" key="7">
    <source>
        <dbReference type="ARBA" id="ARBA00023114"/>
    </source>
</evidence>
<dbReference type="RefSeq" id="WP_211873843.1">
    <property type="nucleotide sequence ID" value="NZ_JAAEDH010000007.1"/>
</dbReference>
<dbReference type="SUPFAM" id="SSF56925">
    <property type="entry name" value="OMPA-like"/>
    <property type="match status" value="1"/>
</dbReference>
<dbReference type="Proteomes" id="UP001196068">
    <property type="component" value="Unassembled WGS sequence"/>
</dbReference>
<keyword evidence="3" id="KW-1134">Transmembrane beta strand</keyword>
<keyword evidence="2" id="KW-0813">Transport</keyword>
<dbReference type="EMBL" id="JAAEDH010000007">
    <property type="protein sequence ID" value="MBR0655005.1"/>
    <property type="molecule type" value="Genomic_DNA"/>
</dbReference>
<dbReference type="InterPro" id="IPR036737">
    <property type="entry name" value="OmpA-like_sf"/>
</dbReference>